<reference evidence="23" key="1">
    <citation type="submission" date="2023-01" db="EMBL/GenBank/DDBJ databases">
        <title>Key to firefly adult light organ development and bioluminescence: homeobox transcription factors regulate luciferase expression and transportation to peroxisome.</title>
        <authorList>
            <person name="Fu X."/>
        </authorList>
    </citation>
    <scope>NUCLEOTIDE SEQUENCE [LARGE SCALE GENOMIC DNA]</scope>
</reference>
<dbReference type="InterPro" id="IPR015683">
    <property type="entry name" value="Ionotropic_Glu_rcpt"/>
</dbReference>
<evidence type="ECO:0000256" key="4">
    <source>
        <dbReference type="ARBA" id="ARBA00022475"/>
    </source>
</evidence>
<dbReference type="SUPFAM" id="SSF53850">
    <property type="entry name" value="Periplasmic binding protein-like II"/>
    <property type="match status" value="1"/>
</dbReference>
<evidence type="ECO:0000256" key="17">
    <source>
        <dbReference type="PIRSR" id="PIRSR601508-3"/>
    </source>
</evidence>
<evidence type="ECO:0000256" key="12">
    <source>
        <dbReference type="ARBA" id="ARBA00023257"/>
    </source>
</evidence>
<keyword evidence="14" id="KW-0407">Ion channel</keyword>
<dbReference type="GO" id="GO:0015276">
    <property type="term" value="F:ligand-gated monoatomic ion channel activity"/>
    <property type="evidence" value="ECO:0007669"/>
    <property type="project" value="InterPro"/>
</dbReference>
<dbReference type="PRINTS" id="PR00177">
    <property type="entry name" value="NMDARECEPTOR"/>
</dbReference>
<feature type="transmembrane region" description="Helical" evidence="18">
    <location>
        <begin position="637"/>
        <end position="657"/>
    </location>
</feature>
<dbReference type="InterPro" id="IPR028082">
    <property type="entry name" value="Peripla_BP_I"/>
</dbReference>
<dbReference type="Gene3D" id="1.10.287.70">
    <property type="match status" value="1"/>
</dbReference>
<evidence type="ECO:0000256" key="3">
    <source>
        <dbReference type="ARBA" id="ARBA00022448"/>
    </source>
</evidence>
<evidence type="ECO:0000256" key="19">
    <source>
        <dbReference type="SAM" id="SignalP"/>
    </source>
</evidence>
<evidence type="ECO:0000256" key="5">
    <source>
        <dbReference type="ARBA" id="ARBA00022692"/>
    </source>
</evidence>
<comment type="caution">
    <text evidence="22">The sequence shown here is derived from an EMBL/GenBank/DDBJ whole genome shotgun (WGS) entry which is preliminary data.</text>
</comment>
<dbReference type="AlphaFoldDB" id="A0AAN7Q0H4"/>
<feature type="domain" description="Ionotropic glutamate receptor C-terminal" evidence="20">
    <location>
        <begin position="430"/>
        <end position="801"/>
    </location>
</feature>
<evidence type="ECO:0000256" key="16">
    <source>
        <dbReference type="PIRSR" id="PIRSR601508-1"/>
    </source>
</evidence>
<evidence type="ECO:0000256" key="14">
    <source>
        <dbReference type="ARBA" id="ARBA00023303"/>
    </source>
</evidence>
<sequence length="892" mass="101107">MFKVVITIIILNTHFLEKSLSATNIPIGGIFEGPDQDQLVAFTAAVDRVNKKGLFKNYILKAVPVYIEPEIIIDGLKKSIVGINWSLPYIAMEVACNMLQKGVVGIFTSLSDSSDDIVQSVCDTKEIPVIKVNSIKDTTKECCSINLYPQLAIVLQAFNDIVHYWKWDNFAILFETINMDAISEILKFSNSTGVVVNLYQLEKKSLSGFRDSLKEIRDSGITNIVLHCTTENLNDILKQAQEVGMVMKNYNYIVLNFDMHTIDLSSYQHSETNITGLQLVDPTSSSVIKASEQIQRTRKKLKMKTESPHLAAWKLKTSTSLLIDAVMVLAETLKDIENFNVTQLSCNSTNSWKYGSTVTNYIKMKTIDGLTGLIRFDHRGVRNDFRLNVISLKEGGLIKIGTWTPDNKVQITKNAVISLEDEANSLKNKHLNVMIIWSEPYAFFKNSTSALVGNDQFEGFVVDLIYEISKLEGFNYTLIRNEDDKNGDYDPVTKTWSGMIGDVLSGRGDIAIGDMAVTSEREEYVDFTTPFMSLGIQILYLRPTKSEPVFFSFAHPFEIEVWLWIAVSYLGVSIGLYMMARVCQREWDTWDKCIKNPKYLLNQFHMSNSLWFVWGCFMQQGAEIAPKAASTRILSSFFAFFILVIVSFYKAQLAAFLTTEKLVMPFNNAEELIKRSEKLKIAYGAVANEATHKFFQRSQDSVFKKIGAYMDAHPEYMAEDTYEGSLKVLQGNYAFFMESVTIKYIANAVCEFTSVGERLDERYFAIALKKNSPYRTSLSSAILELQQKGVIDTLERKWWEESLGSSLCKEPEPDPVAPPLTLRHMAGMFWITICGVFLAFLLSFVELAMHVLKQTGHDVKAFLIQYKKEVKLAFTFSKKEKDVQSENLILHD</sequence>
<dbReference type="Gene3D" id="3.40.190.10">
    <property type="entry name" value="Periplasmic binding protein-like II"/>
    <property type="match status" value="2"/>
</dbReference>
<keyword evidence="5 18" id="KW-0812">Transmembrane</keyword>
<evidence type="ECO:0000256" key="8">
    <source>
        <dbReference type="ARBA" id="ARBA00023065"/>
    </source>
</evidence>
<dbReference type="Gene3D" id="3.40.50.2300">
    <property type="match status" value="2"/>
</dbReference>
<proteinExistence type="inferred from homology"/>
<evidence type="ECO:0000256" key="10">
    <source>
        <dbReference type="ARBA" id="ARBA00023170"/>
    </source>
</evidence>
<keyword evidence="11" id="KW-0325">Glycoprotein</keyword>
<keyword evidence="12" id="KW-0628">Postsynaptic cell membrane</keyword>
<evidence type="ECO:0000256" key="7">
    <source>
        <dbReference type="ARBA" id="ARBA00023018"/>
    </source>
</evidence>
<keyword evidence="3" id="KW-0813">Transport</keyword>
<comment type="similarity">
    <text evidence="2">Belongs to the glutamate-gated ion channel (TC 1.A.10.1) family.</text>
</comment>
<dbReference type="SMART" id="SM00918">
    <property type="entry name" value="Lig_chan-Glu_bd"/>
    <property type="match status" value="1"/>
</dbReference>
<keyword evidence="9 18" id="KW-0472">Membrane</keyword>
<keyword evidence="23" id="KW-1185">Reference proteome</keyword>
<comment type="subcellular location">
    <subcellularLocation>
        <location evidence="1">Cell membrane</location>
        <topology evidence="1">Multi-pass membrane protein</topology>
    </subcellularLocation>
    <subcellularLocation>
        <location evidence="15">Postsynaptic cell membrane</location>
    </subcellularLocation>
</comment>
<dbReference type="SMART" id="SM00079">
    <property type="entry name" value="PBPe"/>
    <property type="match status" value="1"/>
</dbReference>
<evidence type="ECO:0000256" key="15">
    <source>
        <dbReference type="ARBA" id="ARBA00034100"/>
    </source>
</evidence>
<feature type="binding site" evidence="16">
    <location>
        <position position="691"/>
    </location>
    <ligand>
        <name>L-glutamate</name>
        <dbReference type="ChEBI" id="CHEBI:29985"/>
    </ligand>
</feature>
<dbReference type="InterPro" id="IPR001320">
    <property type="entry name" value="Iontro_rcpt_C"/>
</dbReference>
<evidence type="ECO:0000313" key="22">
    <source>
        <dbReference type="EMBL" id="KAK4881572.1"/>
    </source>
</evidence>
<dbReference type="SUPFAM" id="SSF53822">
    <property type="entry name" value="Periplasmic binding protein-like I"/>
    <property type="match status" value="1"/>
</dbReference>
<evidence type="ECO:0000256" key="11">
    <source>
        <dbReference type="ARBA" id="ARBA00023180"/>
    </source>
</evidence>
<feature type="transmembrane region" description="Helical" evidence="18">
    <location>
        <begin position="561"/>
        <end position="580"/>
    </location>
</feature>
<evidence type="ECO:0000313" key="23">
    <source>
        <dbReference type="Proteomes" id="UP001353858"/>
    </source>
</evidence>
<protein>
    <submittedName>
        <fullName evidence="22">Uncharacterized protein</fullName>
    </submittedName>
</protein>
<evidence type="ECO:0000256" key="1">
    <source>
        <dbReference type="ARBA" id="ARBA00004651"/>
    </source>
</evidence>
<feature type="transmembrane region" description="Helical" evidence="18">
    <location>
        <begin position="828"/>
        <end position="852"/>
    </location>
</feature>
<dbReference type="EMBL" id="JARPUR010000002">
    <property type="protein sequence ID" value="KAK4881572.1"/>
    <property type="molecule type" value="Genomic_DNA"/>
</dbReference>
<dbReference type="InterPro" id="IPR019594">
    <property type="entry name" value="Glu/Gly-bd"/>
</dbReference>
<gene>
    <name evidence="22" type="ORF">RN001_004891</name>
</gene>
<dbReference type="Proteomes" id="UP001353858">
    <property type="component" value="Unassembled WGS sequence"/>
</dbReference>
<dbReference type="Pfam" id="PF00060">
    <property type="entry name" value="Lig_chan"/>
    <property type="match status" value="1"/>
</dbReference>
<keyword evidence="8" id="KW-0406">Ion transport</keyword>
<keyword evidence="4" id="KW-1003">Cell membrane</keyword>
<dbReference type="InterPro" id="IPR001828">
    <property type="entry name" value="ANF_lig-bd_rcpt"/>
</dbReference>
<dbReference type="InterPro" id="IPR001508">
    <property type="entry name" value="Iono_Glu_rcpt_met"/>
</dbReference>
<feature type="disulfide bond" evidence="17">
    <location>
        <begin position="750"/>
        <end position="808"/>
    </location>
</feature>
<dbReference type="Pfam" id="PF01094">
    <property type="entry name" value="ANF_receptor"/>
    <property type="match status" value="1"/>
</dbReference>
<evidence type="ECO:0000259" key="20">
    <source>
        <dbReference type="SMART" id="SM00079"/>
    </source>
</evidence>
<name>A0AAN7Q0H4_9COLE</name>
<feature type="binding site" evidence="16">
    <location>
        <position position="738"/>
    </location>
    <ligand>
        <name>L-glutamate</name>
        <dbReference type="ChEBI" id="CHEBI:29985"/>
    </ligand>
</feature>
<feature type="signal peptide" evidence="19">
    <location>
        <begin position="1"/>
        <end position="21"/>
    </location>
</feature>
<keyword evidence="10" id="KW-0675">Receptor</keyword>
<dbReference type="GO" id="GO:0045211">
    <property type="term" value="C:postsynaptic membrane"/>
    <property type="evidence" value="ECO:0007669"/>
    <property type="project" value="UniProtKB-SubCell"/>
</dbReference>
<dbReference type="CDD" id="cd06382">
    <property type="entry name" value="PBP1_iGluR_Kainate"/>
    <property type="match status" value="1"/>
</dbReference>
<feature type="chain" id="PRO_5042948618" evidence="19">
    <location>
        <begin position="22"/>
        <end position="892"/>
    </location>
</feature>
<dbReference type="FunFam" id="3.40.190.10:FF:000178">
    <property type="entry name" value="Glutamate receptor subunit"/>
    <property type="match status" value="1"/>
</dbReference>
<keyword evidence="17" id="KW-1015">Disulfide bond</keyword>
<feature type="binding site" evidence="16">
    <location>
        <position position="521"/>
    </location>
    <ligand>
        <name>L-glutamate</name>
        <dbReference type="ChEBI" id="CHEBI:29985"/>
    </ligand>
</feature>
<evidence type="ECO:0000256" key="6">
    <source>
        <dbReference type="ARBA" id="ARBA00022989"/>
    </source>
</evidence>
<organism evidence="22 23">
    <name type="scientific">Aquatica leii</name>
    <dbReference type="NCBI Taxonomy" id="1421715"/>
    <lineage>
        <taxon>Eukaryota</taxon>
        <taxon>Metazoa</taxon>
        <taxon>Ecdysozoa</taxon>
        <taxon>Arthropoda</taxon>
        <taxon>Hexapoda</taxon>
        <taxon>Insecta</taxon>
        <taxon>Pterygota</taxon>
        <taxon>Neoptera</taxon>
        <taxon>Endopterygota</taxon>
        <taxon>Coleoptera</taxon>
        <taxon>Polyphaga</taxon>
        <taxon>Elateriformia</taxon>
        <taxon>Elateroidea</taxon>
        <taxon>Lampyridae</taxon>
        <taxon>Luciolinae</taxon>
        <taxon>Aquatica</taxon>
    </lineage>
</organism>
<keyword evidence="6 18" id="KW-1133">Transmembrane helix</keyword>
<keyword evidence="19" id="KW-0732">Signal</keyword>
<dbReference type="PANTHER" id="PTHR18966">
    <property type="entry name" value="IONOTROPIC GLUTAMATE RECEPTOR"/>
    <property type="match status" value="1"/>
</dbReference>
<accession>A0AAN7Q0H4</accession>
<keyword evidence="13" id="KW-1071">Ligand-gated ion channel</keyword>
<evidence type="ECO:0000259" key="21">
    <source>
        <dbReference type="SMART" id="SM00918"/>
    </source>
</evidence>
<dbReference type="GO" id="GO:0038023">
    <property type="term" value="F:signaling receptor activity"/>
    <property type="evidence" value="ECO:0007669"/>
    <property type="project" value="InterPro"/>
</dbReference>
<feature type="domain" description="Ionotropic glutamate receptor L-glutamate and glycine-binding" evidence="21">
    <location>
        <begin position="440"/>
        <end position="505"/>
    </location>
</feature>
<dbReference type="FunFam" id="1.10.287.70:FF:000143">
    <property type="entry name" value="Probable glutamate receptor"/>
    <property type="match status" value="1"/>
</dbReference>
<evidence type="ECO:0000256" key="2">
    <source>
        <dbReference type="ARBA" id="ARBA00008685"/>
    </source>
</evidence>
<evidence type="ECO:0000256" key="9">
    <source>
        <dbReference type="ARBA" id="ARBA00023136"/>
    </source>
</evidence>
<evidence type="ECO:0000256" key="18">
    <source>
        <dbReference type="SAM" id="Phobius"/>
    </source>
</evidence>
<dbReference type="Pfam" id="PF10613">
    <property type="entry name" value="Lig_chan-Glu_bd"/>
    <property type="match status" value="1"/>
</dbReference>
<evidence type="ECO:0000256" key="13">
    <source>
        <dbReference type="ARBA" id="ARBA00023286"/>
    </source>
</evidence>
<keyword evidence="7" id="KW-0770">Synapse</keyword>